<dbReference type="AlphaFoldDB" id="A0A915EMY8"/>
<dbReference type="Gene3D" id="3.30.420.10">
    <property type="entry name" value="Ribonuclease H-like superfamily/Ribonuclease H"/>
    <property type="match status" value="1"/>
</dbReference>
<proteinExistence type="predicted"/>
<keyword evidence="1" id="KW-0812">Transmembrane</keyword>
<dbReference type="InterPro" id="IPR036397">
    <property type="entry name" value="RNaseH_sf"/>
</dbReference>
<evidence type="ECO:0000313" key="3">
    <source>
        <dbReference type="WBParaSite" id="jg7602.2"/>
    </source>
</evidence>
<dbReference type="WBParaSite" id="jg7602.2">
    <property type="protein sequence ID" value="jg7602.2"/>
    <property type="gene ID" value="jg7602"/>
</dbReference>
<keyword evidence="2" id="KW-1185">Reference proteome</keyword>
<dbReference type="Proteomes" id="UP000887574">
    <property type="component" value="Unplaced"/>
</dbReference>
<keyword evidence="1" id="KW-1133">Transmembrane helix</keyword>
<keyword evidence="1" id="KW-0472">Membrane</keyword>
<sequence>MKATLNLTDQHLRDRLEFARLHMSWTHEWESVIFSDEKSLISMVLMALVIIGGIYAKSHDSSQSETSVAGQ</sequence>
<evidence type="ECO:0000256" key="1">
    <source>
        <dbReference type="SAM" id="Phobius"/>
    </source>
</evidence>
<dbReference type="GO" id="GO:0003676">
    <property type="term" value="F:nucleic acid binding"/>
    <property type="evidence" value="ECO:0007669"/>
    <property type="project" value="InterPro"/>
</dbReference>
<reference evidence="3" key="1">
    <citation type="submission" date="2022-11" db="UniProtKB">
        <authorList>
            <consortium name="WormBaseParasite"/>
        </authorList>
    </citation>
    <scope>IDENTIFICATION</scope>
</reference>
<name>A0A915EMY8_9BILA</name>
<organism evidence="2 3">
    <name type="scientific">Ditylenchus dipsaci</name>
    <dbReference type="NCBI Taxonomy" id="166011"/>
    <lineage>
        <taxon>Eukaryota</taxon>
        <taxon>Metazoa</taxon>
        <taxon>Ecdysozoa</taxon>
        <taxon>Nematoda</taxon>
        <taxon>Chromadorea</taxon>
        <taxon>Rhabditida</taxon>
        <taxon>Tylenchina</taxon>
        <taxon>Tylenchomorpha</taxon>
        <taxon>Sphaerularioidea</taxon>
        <taxon>Anguinidae</taxon>
        <taxon>Anguininae</taxon>
        <taxon>Ditylenchus</taxon>
    </lineage>
</organism>
<protein>
    <submittedName>
        <fullName evidence="3">Uncharacterized protein</fullName>
    </submittedName>
</protein>
<evidence type="ECO:0000313" key="2">
    <source>
        <dbReference type="Proteomes" id="UP000887574"/>
    </source>
</evidence>
<feature type="transmembrane region" description="Helical" evidence="1">
    <location>
        <begin position="39"/>
        <end position="56"/>
    </location>
</feature>
<accession>A0A915EMY8</accession>